<reference evidence="3 4" key="1">
    <citation type="journal article" date="2018" name="BMC Genomics">
        <title>The genome of Naegleria lovaniensis, the basis for a comparative approach to unravel pathogenicity factors of the human pathogenic amoeba N. fowleri.</title>
        <authorList>
            <person name="Liechti N."/>
            <person name="Schurch N."/>
            <person name="Bruggmann R."/>
            <person name="Wittwer M."/>
        </authorList>
    </citation>
    <scope>NUCLEOTIDE SEQUENCE [LARGE SCALE GENOMIC DNA]</scope>
    <source>
        <strain evidence="3 4">ATCC 30569</strain>
    </source>
</reference>
<evidence type="ECO:0000256" key="1">
    <source>
        <dbReference type="SAM" id="MobiDB-lite"/>
    </source>
</evidence>
<feature type="transmembrane region" description="Helical" evidence="2">
    <location>
        <begin position="278"/>
        <end position="300"/>
    </location>
</feature>
<comment type="caution">
    <text evidence="3">The sequence shown here is derived from an EMBL/GenBank/DDBJ whole genome shotgun (WGS) entry which is preliminary data.</text>
</comment>
<evidence type="ECO:0000313" key="4">
    <source>
        <dbReference type="Proteomes" id="UP000816034"/>
    </source>
</evidence>
<proteinExistence type="predicted"/>
<keyword evidence="4" id="KW-1185">Reference proteome</keyword>
<accession>A0AA88GLG4</accession>
<dbReference type="Proteomes" id="UP000816034">
    <property type="component" value="Unassembled WGS sequence"/>
</dbReference>
<feature type="region of interest" description="Disordered" evidence="1">
    <location>
        <begin position="1"/>
        <end position="54"/>
    </location>
</feature>
<gene>
    <name evidence="3" type="ORF">C9374_007460</name>
</gene>
<dbReference type="GeneID" id="68099914"/>
<feature type="compositionally biased region" description="Polar residues" evidence="1">
    <location>
        <begin position="144"/>
        <end position="153"/>
    </location>
</feature>
<feature type="compositionally biased region" description="Basic and acidic residues" evidence="1">
    <location>
        <begin position="7"/>
        <end position="19"/>
    </location>
</feature>
<dbReference type="EMBL" id="PYSW02000029">
    <property type="protein sequence ID" value="KAG2379321.1"/>
    <property type="molecule type" value="Genomic_DNA"/>
</dbReference>
<keyword evidence="2" id="KW-1133">Transmembrane helix</keyword>
<organism evidence="3 4">
    <name type="scientific">Naegleria lovaniensis</name>
    <name type="common">Amoeba</name>
    <dbReference type="NCBI Taxonomy" id="51637"/>
    <lineage>
        <taxon>Eukaryota</taxon>
        <taxon>Discoba</taxon>
        <taxon>Heterolobosea</taxon>
        <taxon>Tetramitia</taxon>
        <taxon>Eutetramitia</taxon>
        <taxon>Vahlkampfiidae</taxon>
        <taxon>Naegleria</taxon>
    </lineage>
</organism>
<dbReference type="RefSeq" id="XP_044546583.1">
    <property type="nucleotide sequence ID" value="XM_044697428.1"/>
</dbReference>
<dbReference type="AlphaFoldDB" id="A0AA88GLG4"/>
<sequence>MFAGINVKEDYLGDSEENRTASSQSPLTANLREHYLSDESSPSSSPSEPLEEVAGISNITDVNENTTPSSVDINTSSFVLITANTQSPQLAPTTTLVTLSTAAIDSQHQEHSKSGSSSQEMVHSLHNLQNEDSVMVQSFLNESTKSQSTSLHPHSSVFEESAEIDTESESSLHEDQALPAAVDAREPITLIPQHEKLIDVSNNESYTTTATIETSSSVITSTTLSCVGESVQPSQQTTTIPSIHSMANTASSSILNVDMSSPTWMDVLIIPTSSHFSLFLNTGLIACVTVIVMSINEMLFHE</sequence>
<feature type="region of interest" description="Disordered" evidence="1">
    <location>
        <begin position="144"/>
        <end position="176"/>
    </location>
</feature>
<keyword evidence="2" id="KW-0812">Transmembrane</keyword>
<protein>
    <submittedName>
        <fullName evidence="3">Uncharacterized protein</fullName>
    </submittedName>
</protein>
<keyword evidence="2" id="KW-0472">Membrane</keyword>
<evidence type="ECO:0000256" key="2">
    <source>
        <dbReference type="SAM" id="Phobius"/>
    </source>
</evidence>
<name>A0AA88GLG4_NAELO</name>
<feature type="compositionally biased region" description="Low complexity" evidence="1">
    <location>
        <begin position="38"/>
        <end position="48"/>
    </location>
</feature>
<evidence type="ECO:0000313" key="3">
    <source>
        <dbReference type="EMBL" id="KAG2379321.1"/>
    </source>
</evidence>